<dbReference type="EMBL" id="LS974623">
    <property type="protein sequence ID" value="CAG7902028.1"/>
    <property type="molecule type" value="Genomic_DNA"/>
</dbReference>
<dbReference type="PANTHER" id="PTHR47746:SF88">
    <property type="entry name" value="RNA-DIRECTED DNA POLYMERASE (REVERSE TRANSCRIPTASE)-RELATED FAMILY PROTEIN-RELATED"/>
    <property type="match status" value="1"/>
</dbReference>
<evidence type="ECO:0000313" key="3">
    <source>
        <dbReference type="EMBL" id="VDC97865.1"/>
    </source>
</evidence>
<accession>A0A3P6B6J6</accession>
<dbReference type="AlphaFoldDB" id="A0A3P6B6J6"/>
<protein>
    <recommendedName>
        <fullName evidence="1">Reverse transcriptase zinc-binding domain-containing protein</fullName>
    </recommendedName>
</protein>
<evidence type="ECO:0000313" key="2">
    <source>
        <dbReference type="EMBL" id="CAG7902028.1"/>
    </source>
</evidence>
<dbReference type="EMBL" id="LR031574">
    <property type="protein sequence ID" value="VDC97865.1"/>
    <property type="molecule type" value="Genomic_DNA"/>
</dbReference>
<proteinExistence type="predicted"/>
<dbReference type="PANTHER" id="PTHR47746">
    <property type="entry name" value="ZF-RVT DOMAIN-CONTAINING PROTEIN"/>
    <property type="match status" value="1"/>
</dbReference>
<dbReference type="Proteomes" id="UP000694005">
    <property type="component" value="Chromosome A07"/>
</dbReference>
<reference evidence="3" key="1">
    <citation type="submission" date="2018-11" db="EMBL/GenBank/DDBJ databases">
        <authorList>
            <consortium name="Genoscope - CEA"/>
            <person name="William W."/>
        </authorList>
    </citation>
    <scope>NUCLEOTIDE SEQUENCE</scope>
</reference>
<dbReference type="Gramene" id="A07p16720.2_BraZ1">
    <property type="protein sequence ID" value="A07p16720.2_BraZ1.CDS.1"/>
    <property type="gene ID" value="A07g16720.2_BraZ1"/>
</dbReference>
<sequence>MASYSTGMIYNEIKHHQQKVPWRSVVWSSRGIPRHNFLVWLMILNRSPTKDRMINWGLALDPICILCNSLAESRDHLYFECSYSWSLWSRLAQKANWTPDRNWSVGVGTLQATTLPKNHRLLVLLAWQASIYFIWIERNNRIHRQEFRPFLSLFKQADSLIRNRISSLRSQTLPFPLK</sequence>
<evidence type="ECO:0000259" key="1">
    <source>
        <dbReference type="Pfam" id="PF13966"/>
    </source>
</evidence>
<feature type="domain" description="Reverse transcriptase zinc-binding" evidence="1">
    <location>
        <begin position="4"/>
        <end position="88"/>
    </location>
</feature>
<name>A0A3P6B6J6_BRACM</name>
<organism evidence="3">
    <name type="scientific">Brassica campestris</name>
    <name type="common">Field mustard</name>
    <dbReference type="NCBI Taxonomy" id="3711"/>
    <lineage>
        <taxon>Eukaryota</taxon>
        <taxon>Viridiplantae</taxon>
        <taxon>Streptophyta</taxon>
        <taxon>Embryophyta</taxon>
        <taxon>Tracheophyta</taxon>
        <taxon>Spermatophyta</taxon>
        <taxon>Magnoliopsida</taxon>
        <taxon>eudicotyledons</taxon>
        <taxon>Gunneridae</taxon>
        <taxon>Pentapetalae</taxon>
        <taxon>rosids</taxon>
        <taxon>malvids</taxon>
        <taxon>Brassicales</taxon>
        <taxon>Brassicaceae</taxon>
        <taxon>Brassiceae</taxon>
        <taxon>Brassica</taxon>
    </lineage>
</organism>
<dbReference type="InterPro" id="IPR026960">
    <property type="entry name" value="RVT-Znf"/>
</dbReference>
<gene>
    <name evidence="3" type="ORF">BRAA07T29238Z</name>
    <name evidence="2" type="ORF">BRAPAZ1V2_A07P16720.2</name>
</gene>
<dbReference type="Pfam" id="PF13966">
    <property type="entry name" value="zf-RVT"/>
    <property type="match status" value="1"/>
</dbReference>